<dbReference type="PANTHER" id="PTHR31956:SF1">
    <property type="entry name" value="NON-SPECIFIC PHOSPHOLIPASE C1"/>
    <property type="match status" value="1"/>
</dbReference>
<dbReference type="InterPro" id="IPR017767">
    <property type="entry name" value="PC-PLC"/>
</dbReference>
<name>A0A511AXS6_9PROT</name>
<dbReference type="Pfam" id="PF10518">
    <property type="entry name" value="TAT_signal"/>
    <property type="match status" value="1"/>
</dbReference>
<evidence type="ECO:0000259" key="4">
    <source>
        <dbReference type="Pfam" id="PF05506"/>
    </source>
</evidence>
<comment type="similarity">
    <text evidence="1">Belongs to the bacterial phospholipase C family.</text>
</comment>
<evidence type="ECO:0000256" key="2">
    <source>
        <dbReference type="ARBA" id="ARBA00012018"/>
    </source>
</evidence>
<keyword evidence="3" id="KW-0378">Hydrolase</keyword>
<dbReference type="Pfam" id="PF04185">
    <property type="entry name" value="Phosphoesterase"/>
    <property type="match status" value="1"/>
</dbReference>
<dbReference type="PROSITE" id="PS51318">
    <property type="entry name" value="TAT"/>
    <property type="match status" value="1"/>
</dbReference>
<organism evidence="5 6">
    <name type="scientific">Gluconobacter wancherniae NBRC 103581</name>
    <dbReference type="NCBI Taxonomy" id="656744"/>
    <lineage>
        <taxon>Bacteria</taxon>
        <taxon>Pseudomonadati</taxon>
        <taxon>Pseudomonadota</taxon>
        <taxon>Alphaproteobacteria</taxon>
        <taxon>Acetobacterales</taxon>
        <taxon>Acetobacteraceae</taxon>
        <taxon>Gluconobacter</taxon>
    </lineage>
</organism>
<dbReference type="Proteomes" id="UP000321230">
    <property type="component" value="Unassembled WGS sequence"/>
</dbReference>
<dbReference type="RefSeq" id="WP_146793136.1">
    <property type="nucleotide sequence ID" value="NZ_BARC01000005.1"/>
</dbReference>
<dbReference type="InterPro" id="IPR006311">
    <property type="entry name" value="TAT_signal"/>
</dbReference>
<dbReference type="NCBIfam" id="TIGR03396">
    <property type="entry name" value="PC_PLC"/>
    <property type="match status" value="1"/>
</dbReference>
<dbReference type="EC" id="3.1.4.3" evidence="2"/>
<dbReference type="GO" id="GO:0034480">
    <property type="term" value="F:phosphatidylcholine phospholipase C activity"/>
    <property type="evidence" value="ECO:0007669"/>
    <property type="project" value="UniProtKB-EC"/>
</dbReference>
<dbReference type="PANTHER" id="PTHR31956">
    <property type="entry name" value="NON-SPECIFIC PHOSPHOLIPASE C4-RELATED"/>
    <property type="match status" value="1"/>
</dbReference>
<proteinExistence type="inferred from homology"/>
<dbReference type="CDD" id="cd16014">
    <property type="entry name" value="PLC"/>
    <property type="match status" value="1"/>
</dbReference>
<dbReference type="Gene3D" id="3.40.720.10">
    <property type="entry name" value="Alkaline Phosphatase, subunit A"/>
    <property type="match status" value="1"/>
</dbReference>
<feature type="domain" description="Bacterial phospholipase C C-terminal" evidence="4">
    <location>
        <begin position="499"/>
        <end position="573"/>
    </location>
</feature>
<dbReference type="InterPro" id="IPR017850">
    <property type="entry name" value="Alkaline_phosphatase_core_sf"/>
</dbReference>
<dbReference type="InterPro" id="IPR008475">
    <property type="entry name" value="PLipase_C_C"/>
</dbReference>
<gene>
    <name evidence="5" type="ORF">GWA01_01920</name>
</gene>
<sequence length="675" mass="74547">MPAPTPNRRQFLKFGAAMAVAGSLPENVRKALAIPAHRVTGTIMDVEHVVILMQENRSFDHYFGCMQGVRGYGDPRAPHLPDGNSVFVQPDGKGHTVMPFRLNTIHTSSACIASLDHSWKGSQKTWNGWDCWVPHKTSMTMGHFVREDIPYYYALAEAFTICDSYHCSIFGPTNPNRLFLFSGTSGLAVNQDGKQATTNFDDGNWTADISKDKPDFVPLRWTTYAEELQKAGVSWRVYQEYDNFGDNPLVQFATFRGVERHSWQYLNARQIVPGSTEDNQHDPEGRYLLDAFEHDVAHGTLPQVSWIVPSAALSEHPNAPPGYGEHLISKLMDIFVRHPETWSKTAFILNYDENDGFFDHIPAPVPALDSTQGSSTVSTAGESFQGEPVGLGPRVPALVISPWTKGGWINSQLFDHTSVLRFLEARFGVHAPNITPWRRAVCGDLTSVFDFSQPDSSWNAELPDTGAYLAETRHSCAFPHPIVPTHQKLPMQEPGQRQARALPYRLHADLTQTQNGPILLIANTGSEGAVFRLHNGGDTRHYTVGAGHEVPVEIGSAGVTTLHGPNGFFRSFKAPDKLQGSLNESENGISLTLKNTGEHDMIVMLTSAYNAGMRQDIEILKGATAHYEQSVTDSDHWYDLLATVSGKNAAHMHFAGHVENGKSSRTDPLIGQNNS</sequence>
<dbReference type="Pfam" id="PF05506">
    <property type="entry name" value="PLipase_C_C"/>
    <property type="match status" value="1"/>
</dbReference>
<comment type="caution">
    <text evidence="5">The sequence shown here is derived from an EMBL/GenBank/DDBJ whole genome shotgun (WGS) entry which is preliminary data.</text>
</comment>
<protein>
    <recommendedName>
        <fullName evidence="2">phospholipase C</fullName>
        <ecNumber evidence="2">3.1.4.3</ecNumber>
    </recommendedName>
</protein>
<dbReference type="OrthoDB" id="9770871at2"/>
<dbReference type="GO" id="GO:0016042">
    <property type="term" value="P:lipid catabolic process"/>
    <property type="evidence" value="ECO:0007669"/>
    <property type="project" value="InterPro"/>
</dbReference>
<evidence type="ECO:0000313" key="6">
    <source>
        <dbReference type="Proteomes" id="UP000321230"/>
    </source>
</evidence>
<reference evidence="5 6" key="1">
    <citation type="submission" date="2019-07" db="EMBL/GenBank/DDBJ databases">
        <title>Whole genome shotgun sequence of Gluconobacter wancherniae NBRC 103581.</title>
        <authorList>
            <person name="Hosoyama A."/>
            <person name="Uohara A."/>
            <person name="Ohji S."/>
            <person name="Ichikawa N."/>
        </authorList>
    </citation>
    <scope>NUCLEOTIDE SEQUENCE [LARGE SCALE GENOMIC DNA]</scope>
    <source>
        <strain evidence="5 6">NBRC 103581</strain>
    </source>
</reference>
<dbReference type="EMBL" id="BJUZ01000001">
    <property type="protein sequence ID" value="GEK92422.1"/>
    <property type="molecule type" value="Genomic_DNA"/>
</dbReference>
<dbReference type="InterPro" id="IPR019546">
    <property type="entry name" value="TAT_signal_bac_arc"/>
</dbReference>
<evidence type="ECO:0000256" key="1">
    <source>
        <dbReference type="ARBA" id="ARBA00009717"/>
    </source>
</evidence>
<evidence type="ECO:0000256" key="3">
    <source>
        <dbReference type="ARBA" id="ARBA00022801"/>
    </source>
</evidence>
<keyword evidence="6" id="KW-1185">Reference proteome</keyword>
<dbReference type="InterPro" id="IPR007312">
    <property type="entry name" value="Phosphoesterase"/>
</dbReference>
<evidence type="ECO:0000313" key="5">
    <source>
        <dbReference type="EMBL" id="GEK92422.1"/>
    </source>
</evidence>
<dbReference type="AlphaFoldDB" id="A0A511AXS6"/>
<accession>A0A511AXS6</accession>